<dbReference type="AlphaFoldDB" id="A0A1S0TF91"/>
<protein>
    <submittedName>
        <fullName evidence="1">Uncharacterized protein</fullName>
    </submittedName>
</protein>
<dbReference type="RefSeq" id="XP_003151401.1">
    <property type="nucleotide sequence ID" value="XM_003151353.1"/>
</dbReference>
<proteinExistence type="predicted"/>
<reference evidence="1" key="1">
    <citation type="submission" date="2012-04" db="EMBL/GenBank/DDBJ databases">
        <title>The Genome Sequence of Loa loa.</title>
        <authorList>
            <consortium name="The Broad Institute Genome Sequencing Platform"/>
            <consortium name="Broad Institute Genome Sequencing Center for Infectious Disease"/>
            <person name="Nutman T.B."/>
            <person name="Fink D.L."/>
            <person name="Russ C."/>
            <person name="Young S."/>
            <person name="Zeng Q."/>
            <person name="Gargeya S."/>
            <person name="Alvarado L."/>
            <person name="Berlin A."/>
            <person name="Chapman S.B."/>
            <person name="Chen Z."/>
            <person name="Freedman E."/>
            <person name="Gellesch M."/>
            <person name="Goldberg J."/>
            <person name="Griggs A."/>
            <person name="Gujja S."/>
            <person name="Heilman E.R."/>
            <person name="Heiman D."/>
            <person name="Howarth C."/>
            <person name="Mehta T."/>
            <person name="Neiman D."/>
            <person name="Pearson M."/>
            <person name="Roberts A."/>
            <person name="Saif S."/>
            <person name="Shea T."/>
            <person name="Shenoy N."/>
            <person name="Sisk P."/>
            <person name="Stolte C."/>
            <person name="Sykes S."/>
            <person name="White J."/>
            <person name="Yandava C."/>
            <person name="Haas B."/>
            <person name="Henn M.R."/>
            <person name="Nusbaum C."/>
            <person name="Birren B."/>
        </authorList>
    </citation>
    <scope>NUCLEOTIDE SEQUENCE [LARGE SCALE GENOMIC DNA]</scope>
</reference>
<organism evidence="1">
    <name type="scientific">Loa loa</name>
    <name type="common">Eye worm</name>
    <name type="synonym">Filaria loa</name>
    <dbReference type="NCBI Taxonomy" id="7209"/>
    <lineage>
        <taxon>Eukaryota</taxon>
        <taxon>Metazoa</taxon>
        <taxon>Ecdysozoa</taxon>
        <taxon>Nematoda</taxon>
        <taxon>Chromadorea</taxon>
        <taxon>Rhabditida</taxon>
        <taxon>Spirurina</taxon>
        <taxon>Spiruromorpha</taxon>
        <taxon>Filarioidea</taxon>
        <taxon>Onchocercidae</taxon>
        <taxon>Loa</taxon>
    </lineage>
</organism>
<sequence>MRVIGYVLHAIFREITTVRISKNRNSIRNASDSSIADTGSGTSNRYELLNGYNRNSELQTVSIGRSI</sequence>
<evidence type="ECO:0000313" key="1">
    <source>
        <dbReference type="EMBL" id="EFO12668.1"/>
    </source>
</evidence>
<accession>A0A1S0TF91</accession>
<name>A0A1S0TF91_LOALO</name>
<dbReference type="EMBL" id="JH715050">
    <property type="protein sequence ID" value="EFO12668.1"/>
    <property type="molecule type" value="Genomic_DNA"/>
</dbReference>
<dbReference type="CTD" id="9953360"/>
<dbReference type="GeneID" id="9953360"/>
<dbReference type="InParanoid" id="A0A1S0TF91"/>
<dbReference type="KEGG" id="loa:LOAG_15865"/>
<feature type="non-terminal residue" evidence="1">
    <location>
        <position position="67"/>
    </location>
</feature>
<gene>
    <name evidence="1" type="ORF">LOAG_15865</name>
</gene>